<dbReference type="Proteomes" id="UP001341135">
    <property type="component" value="Chromosome"/>
</dbReference>
<feature type="transmembrane region" description="Helical" evidence="1">
    <location>
        <begin position="15"/>
        <end position="33"/>
    </location>
</feature>
<keyword evidence="1" id="KW-1133">Transmembrane helix</keyword>
<keyword evidence="3" id="KW-1185">Reference proteome</keyword>
<reference evidence="2 3" key="1">
    <citation type="submission" date="2023-09" db="EMBL/GenBank/DDBJ databases">
        <title>Pyrofollis japonicus gen. nov. sp. nov., a novel member of the family Pyrodictiaceae isolated from the Iheya North hydrothermal field.</title>
        <authorList>
            <person name="Miyazaki U."/>
            <person name="Sanari M."/>
            <person name="Tame A."/>
            <person name="Kitajima M."/>
            <person name="Okamoto A."/>
            <person name="Sawayama S."/>
            <person name="Miyazaki J."/>
            <person name="Takai K."/>
            <person name="Nakagawa S."/>
        </authorList>
    </citation>
    <scope>NUCLEOTIDE SEQUENCE [LARGE SCALE GENOMIC DNA]</scope>
    <source>
        <strain evidence="2 3">AV2</strain>
    </source>
</reference>
<feature type="transmembrane region" description="Helical" evidence="1">
    <location>
        <begin position="85"/>
        <end position="105"/>
    </location>
</feature>
<gene>
    <name evidence="2" type="ORF">PABY_01980</name>
</gene>
<organism evidence="2 3">
    <name type="scientific">Pyrodictium abyssi</name>
    <dbReference type="NCBI Taxonomy" id="54256"/>
    <lineage>
        <taxon>Archaea</taxon>
        <taxon>Thermoproteota</taxon>
        <taxon>Thermoprotei</taxon>
        <taxon>Desulfurococcales</taxon>
        <taxon>Pyrodictiaceae</taxon>
        <taxon>Pyrodictium</taxon>
    </lineage>
</organism>
<sequence length="120" mass="13175">MIAHAYSGMLPPSDTISFIQGAALLAIVSTLILSSLDVLPGLRRVLVLSIAVFHLIYIKVYAATYDLQLAVKPLLDVFIDGDGRVSAMLDLTQVAVASILIDYVYTRYIHSKNKERNINP</sequence>
<protein>
    <submittedName>
        <fullName evidence="2">Uncharacterized protein</fullName>
    </submittedName>
</protein>
<feature type="transmembrane region" description="Helical" evidence="1">
    <location>
        <begin position="45"/>
        <end position="65"/>
    </location>
</feature>
<proteinExistence type="predicted"/>
<name>A0ABM8ISU0_9CREN</name>
<dbReference type="EMBL" id="AP028907">
    <property type="protein sequence ID" value="BES80631.1"/>
    <property type="molecule type" value="Genomic_DNA"/>
</dbReference>
<evidence type="ECO:0000313" key="3">
    <source>
        <dbReference type="Proteomes" id="UP001341135"/>
    </source>
</evidence>
<dbReference type="GeneID" id="89288225"/>
<evidence type="ECO:0000256" key="1">
    <source>
        <dbReference type="SAM" id="Phobius"/>
    </source>
</evidence>
<accession>A0ABM8ISU0</accession>
<keyword evidence="1" id="KW-0812">Transmembrane</keyword>
<keyword evidence="1" id="KW-0472">Membrane</keyword>
<dbReference type="RefSeq" id="WP_338251050.1">
    <property type="nucleotide sequence ID" value="NZ_AP028907.1"/>
</dbReference>
<evidence type="ECO:0000313" key="2">
    <source>
        <dbReference type="EMBL" id="BES80631.1"/>
    </source>
</evidence>